<evidence type="ECO:0000313" key="2">
    <source>
        <dbReference type="EMBL" id="KAF1986518.1"/>
    </source>
</evidence>
<name>A0A6G1H0M4_9PEZI</name>
<dbReference type="PANTHER" id="PTHR10491">
    <property type="entry name" value="DTDP-4-DEHYDRORHAMNOSE REDUCTASE"/>
    <property type="match status" value="1"/>
</dbReference>
<feature type="domain" description="RmlD-like substrate binding" evidence="1">
    <location>
        <begin position="5"/>
        <end position="302"/>
    </location>
</feature>
<dbReference type="PANTHER" id="PTHR10491:SF4">
    <property type="entry name" value="METHIONINE ADENOSYLTRANSFERASE 2 SUBUNIT BETA"/>
    <property type="match status" value="1"/>
</dbReference>
<dbReference type="GO" id="GO:0048270">
    <property type="term" value="F:methionine adenosyltransferase regulator activity"/>
    <property type="evidence" value="ECO:0007669"/>
    <property type="project" value="TreeGrafter"/>
</dbReference>
<protein>
    <submittedName>
        <fullName evidence="2">NAD(P)-binding protein</fullName>
    </submittedName>
</protein>
<reference evidence="2" key="1">
    <citation type="journal article" date="2020" name="Stud. Mycol.">
        <title>101 Dothideomycetes genomes: a test case for predicting lifestyles and emergence of pathogens.</title>
        <authorList>
            <person name="Haridas S."/>
            <person name="Albert R."/>
            <person name="Binder M."/>
            <person name="Bloem J."/>
            <person name="Labutti K."/>
            <person name="Salamov A."/>
            <person name="Andreopoulos B."/>
            <person name="Baker S."/>
            <person name="Barry K."/>
            <person name="Bills G."/>
            <person name="Bluhm B."/>
            <person name="Cannon C."/>
            <person name="Castanera R."/>
            <person name="Culley D."/>
            <person name="Daum C."/>
            <person name="Ezra D."/>
            <person name="Gonzalez J."/>
            <person name="Henrissat B."/>
            <person name="Kuo A."/>
            <person name="Liang C."/>
            <person name="Lipzen A."/>
            <person name="Lutzoni F."/>
            <person name="Magnuson J."/>
            <person name="Mondo S."/>
            <person name="Nolan M."/>
            <person name="Ohm R."/>
            <person name="Pangilinan J."/>
            <person name="Park H.-J."/>
            <person name="Ramirez L."/>
            <person name="Alfaro M."/>
            <person name="Sun H."/>
            <person name="Tritt A."/>
            <person name="Yoshinaga Y."/>
            <person name="Zwiers L.-H."/>
            <person name="Turgeon B."/>
            <person name="Goodwin S."/>
            <person name="Spatafora J."/>
            <person name="Crous P."/>
            <person name="Grigoriev I."/>
        </authorList>
    </citation>
    <scope>NUCLEOTIDE SEQUENCE</scope>
    <source>
        <strain evidence="2">CBS 113979</strain>
    </source>
</reference>
<dbReference type="GO" id="GO:0006556">
    <property type="term" value="P:S-adenosylmethionine biosynthetic process"/>
    <property type="evidence" value="ECO:0007669"/>
    <property type="project" value="UniProtKB-UniPathway"/>
</dbReference>
<evidence type="ECO:0000259" key="1">
    <source>
        <dbReference type="Pfam" id="PF04321"/>
    </source>
</evidence>
<dbReference type="Pfam" id="PF04321">
    <property type="entry name" value="RmlD_sub_bind"/>
    <property type="match status" value="1"/>
</dbReference>
<gene>
    <name evidence="2" type="ORF">K402DRAFT_393579</name>
</gene>
<dbReference type="Gene3D" id="3.40.50.720">
    <property type="entry name" value="NAD(P)-binding Rossmann-like Domain"/>
    <property type="match status" value="1"/>
</dbReference>
<dbReference type="CDD" id="cd05254">
    <property type="entry name" value="dTDP_HR_like_SDR_e"/>
    <property type="match status" value="1"/>
</dbReference>
<evidence type="ECO:0000313" key="3">
    <source>
        <dbReference type="Proteomes" id="UP000800041"/>
    </source>
</evidence>
<sequence length="321" mass="35039">MTQTALITGGTGLLGRDVVKEFKRRGWNVVGTGLSRADPPSIVKLDLLNSEEIENTLDDVKPDVVVHCAANRSPDSCTSNPDLARSLNATSTSHIARLCHARSILLLYISTDYVFSGRKGEAPYKPDSATSPPNVYGATKLEGEQEVLKEAPAAEGRGLGVVLRVPVLYGSVSGDDDPSVGAVNVLVPAVWKAQEQTVKTDHYAVRYPTATEDVARVCFDVSTLYLQKLEEGKAKELPTILQFSAEQKMTKYEMCEVLGEILGLPTDGLERHDPSLKDKEGQGTARPYDCHLDTGVLKELGISLQTVDFAAWWRRELRATR</sequence>
<dbReference type="Proteomes" id="UP000800041">
    <property type="component" value="Unassembled WGS sequence"/>
</dbReference>
<dbReference type="UniPathway" id="UPA00315">
    <property type="reaction ID" value="UER00080"/>
</dbReference>
<dbReference type="InterPro" id="IPR029903">
    <property type="entry name" value="RmlD-like-bd"/>
</dbReference>
<dbReference type="AlphaFoldDB" id="A0A6G1H0M4"/>
<keyword evidence="3" id="KW-1185">Reference proteome</keyword>
<accession>A0A6G1H0M4</accession>
<organism evidence="2 3">
    <name type="scientific">Aulographum hederae CBS 113979</name>
    <dbReference type="NCBI Taxonomy" id="1176131"/>
    <lineage>
        <taxon>Eukaryota</taxon>
        <taxon>Fungi</taxon>
        <taxon>Dikarya</taxon>
        <taxon>Ascomycota</taxon>
        <taxon>Pezizomycotina</taxon>
        <taxon>Dothideomycetes</taxon>
        <taxon>Pleosporomycetidae</taxon>
        <taxon>Aulographales</taxon>
        <taxon>Aulographaceae</taxon>
    </lineage>
</organism>
<dbReference type="GO" id="GO:0048269">
    <property type="term" value="C:methionine adenosyltransferase complex"/>
    <property type="evidence" value="ECO:0007669"/>
    <property type="project" value="TreeGrafter"/>
</dbReference>
<dbReference type="EMBL" id="ML977156">
    <property type="protein sequence ID" value="KAF1986518.1"/>
    <property type="molecule type" value="Genomic_DNA"/>
</dbReference>
<proteinExistence type="predicted"/>
<dbReference type="InterPro" id="IPR036291">
    <property type="entry name" value="NAD(P)-bd_dom_sf"/>
</dbReference>
<dbReference type="FunFam" id="3.40.50.720:FF:000357">
    <property type="entry name" value="Methionine adenosyltransferase 2 subunit beta"/>
    <property type="match status" value="1"/>
</dbReference>
<dbReference type="OrthoDB" id="6235964at2759"/>
<dbReference type="SUPFAM" id="SSF51735">
    <property type="entry name" value="NAD(P)-binding Rossmann-fold domains"/>
    <property type="match status" value="1"/>
</dbReference>
<dbReference type="InterPro" id="IPR005913">
    <property type="entry name" value="dTDP_dehydrorham_reduct"/>
</dbReference>